<reference evidence="2" key="1">
    <citation type="journal article" date="2022" name="bioRxiv">
        <title>Sequencing and chromosome-scale assembly of the giantPleurodeles waltlgenome.</title>
        <authorList>
            <person name="Brown T."/>
            <person name="Elewa A."/>
            <person name="Iarovenko S."/>
            <person name="Subramanian E."/>
            <person name="Araus A.J."/>
            <person name="Petzold A."/>
            <person name="Susuki M."/>
            <person name="Suzuki K.-i.T."/>
            <person name="Hayashi T."/>
            <person name="Toyoda A."/>
            <person name="Oliveira C."/>
            <person name="Osipova E."/>
            <person name="Leigh N.D."/>
            <person name="Simon A."/>
            <person name="Yun M.H."/>
        </authorList>
    </citation>
    <scope>NUCLEOTIDE SEQUENCE</scope>
    <source>
        <strain evidence="2">20211129_DDA</strain>
        <tissue evidence="2">Liver</tissue>
    </source>
</reference>
<dbReference type="AlphaFoldDB" id="A0AAV7RSR5"/>
<evidence type="ECO:0000313" key="2">
    <source>
        <dbReference type="EMBL" id="KAJ1153988.1"/>
    </source>
</evidence>
<feature type="region of interest" description="Disordered" evidence="1">
    <location>
        <begin position="22"/>
        <end position="42"/>
    </location>
</feature>
<dbReference type="Proteomes" id="UP001066276">
    <property type="component" value="Chromosome 5"/>
</dbReference>
<organism evidence="2 3">
    <name type="scientific">Pleurodeles waltl</name>
    <name type="common">Iberian ribbed newt</name>
    <dbReference type="NCBI Taxonomy" id="8319"/>
    <lineage>
        <taxon>Eukaryota</taxon>
        <taxon>Metazoa</taxon>
        <taxon>Chordata</taxon>
        <taxon>Craniata</taxon>
        <taxon>Vertebrata</taxon>
        <taxon>Euteleostomi</taxon>
        <taxon>Amphibia</taxon>
        <taxon>Batrachia</taxon>
        <taxon>Caudata</taxon>
        <taxon>Salamandroidea</taxon>
        <taxon>Salamandridae</taxon>
        <taxon>Pleurodelinae</taxon>
        <taxon>Pleurodeles</taxon>
    </lineage>
</organism>
<proteinExistence type="predicted"/>
<dbReference type="EMBL" id="JANPWB010000009">
    <property type="protein sequence ID" value="KAJ1153988.1"/>
    <property type="molecule type" value="Genomic_DNA"/>
</dbReference>
<accession>A0AAV7RSR5</accession>
<comment type="caution">
    <text evidence="2">The sequence shown here is derived from an EMBL/GenBank/DDBJ whole genome shotgun (WGS) entry which is preliminary data.</text>
</comment>
<keyword evidence="3" id="KW-1185">Reference proteome</keyword>
<evidence type="ECO:0000313" key="3">
    <source>
        <dbReference type="Proteomes" id="UP001066276"/>
    </source>
</evidence>
<evidence type="ECO:0000256" key="1">
    <source>
        <dbReference type="SAM" id="MobiDB-lite"/>
    </source>
</evidence>
<gene>
    <name evidence="2" type="ORF">NDU88_006745</name>
</gene>
<feature type="compositionally biased region" description="Polar residues" evidence="1">
    <location>
        <begin position="87"/>
        <end position="102"/>
    </location>
</feature>
<sequence>MWRFVVPHVLRKLRVVVNRQREGDFSTTHPARRRHHEDSAHKRAMFRQALPKRLTRFGRAAGLPPAHQVEGAWVAGRKGKSPERGSLTPSASRGLSSNNLCSGQEEYVMSTGLPHH</sequence>
<name>A0AAV7RSR5_PLEWA</name>
<feature type="region of interest" description="Disordered" evidence="1">
    <location>
        <begin position="68"/>
        <end position="116"/>
    </location>
</feature>
<protein>
    <submittedName>
        <fullName evidence="2">Uncharacterized protein</fullName>
    </submittedName>
</protein>